<dbReference type="Gene3D" id="3.40.228.10">
    <property type="entry name" value="Dimethylsulfoxide Reductase, domain 2"/>
    <property type="match status" value="1"/>
</dbReference>
<accession>A0ABQ6HES7</accession>
<dbReference type="InterPro" id="IPR009010">
    <property type="entry name" value="Asp_de-COase-like_dom_sf"/>
</dbReference>
<dbReference type="InterPro" id="IPR006656">
    <property type="entry name" value="Mopterin_OxRdtase"/>
</dbReference>
<keyword evidence="3" id="KW-0408">Iron</keyword>
<dbReference type="SUPFAM" id="SSF53706">
    <property type="entry name" value="Formate dehydrogenase/DMSO reductase, domains 1-3"/>
    <property type="match status" value="1"/>
</dbReference>
<dbReference type="PANTHER" id="PTHR43742">
    <property type="entry name" value="TRIMETHYLAMINE-N-OXIDE REDUCTASE"/>
    <property type="match status" value="1"/>
</dbReference>
<evidence type="ECO:0000313" key="6">
    <source>
        <dbReference type="EMBL" id="GLX86621.1"/>
    </source>
</evidence>
<dbReference type="Gene3D" id="2.40.40.20">
    <property type="match status" value="1"/>
</dbReference>
<proteinExistence type="inferred from homology"/>
<dbReference type="EMBL" id="BSSV01000007">
    <property type="protein sequence ID" value="GLX86621.1"/>
    <property type="molecule type" value="Genomic_DNA"/>
</dbReference>
<evidence type="ECO:0000256" key="3">
    <source>
        <dbReference type="ARBA" id="ARBA00023004"/>
    </source>
</evidence>
<evidence type="ECO:0000256" key="1">
    <source>
        <dbReference type="ARBA" id="ARBA00010312"/>
    </source>
</evidence>
<dbReference type="Pfam" id="PF00384">
    <property type="entry name" value="Molybdopterin"/>
    <property type="match status" value="1"/>
</dbReference>
<dbReference type="Gene3D" id="3.40.50.740">
    <property type="match status" value="1"/>
</dbReference>
<evidence type="ECO:0000256" key="4">
    <source>
        <dbReference type="ARBA" id="ARBA00023014"/>
    </source>
</evidence>
<organism evidence="6 7">
    <name type="scientific">Thalassotalea loyana</name>
    <dbReference type="NCBI Taxonomy" id="280483"/>
    <lineage>
        <taxon>Bacteria</taxon>
        <taxon>Pseudomonadati</taxon>
        <taxon>Pseudomonadota</taxon>
        <taxon>Gammaproteobacteria</taxon>
        <taxon>Alteromonadales</taxon>
        <taxon>Colwelliaceae</taxon>
        <taxon>Thalassotalea</taxon>
    </lineage>
</organism>
<dbReference type="InterPro" id="IPR006963">
    <property type="entry name" value="Mopterin_OxRdtase_4Fe-4S_dom"/>
</dbReference>
<comment type="similarity">
    <text evidence="1">Belongs to the prokaryotic molybdopterin-containing oxidoreductase family.</text>
</comment>
<dbReference type="RefSeq" id="WP_284299841.1">
    <property type="nucleotide sequence ID" value="NZ_BSSV01000007.1"/>
</dbReference>
<dbReference type="Pfam" id="PF04879">
    <property type="entry name" value="Molybdop_Fe4S4"/>
    <property type="match status" value="1"/>
</dbReference>
<reference evidence="6 7" key="1">
    <citation type="submission" date="2023-03" db="EMBL/GenBank/DDBJ databases">
        <title>Thalassotalea loyana LMG 22536T draft genome sequence.</title>
        <authorList>
            <person name="Sawabe T."/>
        </authorList>
    </citation>
    <scope>NUCLEOTIDE SEQUENCE [LARGE SCALE GENOMIC DNA]</scope>
    <source>
        <strain evidence="6 7">LMG 22536</strain>
    </source>
</reference>
<comment type="caution">
    <text evidence="6">The sequence shown here is derived from an EMBL/GenBank/DDBJ whole genome shotgun (WGS) entry which is preliminary data.</text>
</comment>
<keyword evidence="7" id="KW-1185">Reference proteome</keyword>
<evidence type="ECO:0000256" key="2">
    <source>
        <dbReference type="ARBA" id="ARBA00022723"/>
    </source>
</evidence>
<evidence type="ECO:0000313" key="7">
    <source>
        <dbReference type="Proteomes" id="UP001157134"/>
    </source>
</evidence>
<protein>
    <submittedName>
        <fullName evidence="6">Dehydrogenase</fullName>
    </submittedName>
</protein>
<dbReference type="SUPFAM" id="SSF50692">
    <property type="entry name" value="ADC-like"/>
    <property type="match status" value="1"/>
</dbReference>
<dbReference type="Proteomes" id="UP001157134">
    <property type="component" value="Unassembled WGS sequence"/>
</dbReference>
<gene>
    <name evidence="6" type="ORF">tloyanaT_28740</name>
</gene>
<evidence type="ECO:0000259" key="5">
    <source>
        <dbReference type="PROSITE" id="PS51669"/>
    </source>
</evidence>
<dbReference type="Pfam" id="PF01568">
    <property type="entry name" value="Molydop_binding"/>
    <property type="match status" value="1"/>
</dbReference>
<dbReference type="InterPro" id="IPR006657">
    <property type="entry name" value="MoPterin_dinucl-bd_dom"/>
</dbReference>
<dbReference type="PANTHER" id="PTHR43742:SF2">
    <property type="entry name" value="ASSIMILATORY NITRATE REDUCTASE CATALYTIC SUBUNIT"/>
    <property type="match status" value="1"/>
</dbReference>
<dbReference type="Gene3D" id="2.20.25.90">
    <property type="entry name" value="ADC-like domains"/>
    <property type="match status" value="1"/>
</dbReference>
<feature type="domain" description="4Fe-4S Mo/W bis-MGD-type" evidence="5">
    <location>
        <begin position="4"/>
        <end position="60"/>
    </location>
</feature>
<sequence>MSEVKTHLRTCNICEAMCGLEITYQDKQIIAIKGDKKDPFSHGHMCPKAQALQDFYEDKDRLKYPIKKTANGWQEISWQQAYKEIADKINTIQGQFGKNATAVYLGNPNAHNLGNAIFLKPFLKQLGTINRFSSASTDQMPHHVASNYMLGAGMLIPVPDIDRTDFMLIIGGNPVVSNGSMMTAPGVLNRLQSIKKRGGKVVVIDPKRTKTAKAASQHLFIRPEKDAFLLMALIQQVYATNNVNLRHLAEHVKGLDELGELSQFYSPENVADYIGISAQEIKQLAREMIQAKSAVCYSRMGASTQSFGGICQWLTIALNVITGNFDREGGAMFPQPAFDLLRGHQPGQPTSFGRYNSRVHNLPFFNGEFPVATLADEITTAGDGQIKALFTIAGNPVLSTPSGQHLAKAFEQLDYMVCIDIYLNETTKHADIILPATTGIENSHYDIFFNSFSVRNTAKYSAPLFEKDENQKADWEILQELANALTGSEKDIYTPEMILDMELRKGPYGETGMSLEKLIDNPHGIDIGPLKPCLKQRILTQDGKINLAPDLYLTDLPRLQSVLTRPARDEDYPFELISRRLVKSHNSWTQNSARLVKGRNPVTLEIHPNDATALGLEQGQMVKVNSAVGSVQLPVDITNDVLAGVVTMPQGWGHNQDDTNMSIAATQPGVSINDLTHASRIDNLTGNAALNGTPVAITPVLSSEFASSM</sequence>
<dbReference type="PROSITE" id="PS51669">
    <property type="entry name" value="4FE4S_MOW_BIS_MGD"/>
    <property type="match status" value="1"/>
</dbReference>
<dbReference type="InterPro" id="IPR050612">
    <property type="entry name" value="Prok_Mopterin_Oxidored"/>
</dbReference>
<keyword evidence="4" id="KW-0411">Iron-sulfur</keyword>
<name>A0ABQ6HES7_9GAMM</name>
<keyword evidence="2" id="KW-0479">Metal-binding</keyword>
<dbReference type="SMART" id="SM00926">
    <property type="entry name" value="Molybdop_Fe4S4"/>
    <property type="match status" value="1"/>
</dbReference>